<evidence type="ECO:0000256" key="3">
    <source>
        <dbReference type="SAM" id="MobiDB-lite"/>
    </source>
</evidence>
<dbReference type="FunFam" id="3.40.50.300:FF:001447">
    <property type="entry name" value="Ras-related protein Rab-1B"/>
    <property type="match status" value="1"/>
</dbReference>
<name>A0A5E8C0X9_9ASCO</name>
<keyword evidence="2" id="KW-0342">GTP-binding</keyword>
<evidence type="ECO:0000256" key="2">
    <source>
        <dbReference type="ARBA" id="ARBA00023134"/>
    </source>
</evidence>
<feature type="compositionally biased region" description="Basic and acidic residues" evidence="3">
    <location>
        <begin position="322"/>
        <end position="332"/>
    </location>
</feature>
<dbReference type="GO" id="GO:0005525">
    <property type="term" value="F:GTP binding"/>
    <property type="evidence" value="ECO:0007669"/>
    <property type="project" value="UniProtKB-KW"/>
</dbReference>
<sequence length="834" mass="93045">MVVARDYKLVVVGGGGVGKSSLTIQLIEGTFLEEYDPTIEDSYRKQCTIDDGPNTLALPVILNILDTAGQDEYKALRENYMKTGEGFILVYDVTSRYSFEEVQKLYKQICTVKDRENTPIVLLGNKTDIAEAQPEKRQVSRAEGLIMAKRFGKSAVFWETSARKRQHVQDAFFDLVRLIRRQNMEPAIPLNRVIGHIHTTTLNARPPTPNDHHNDSSTASVIRKAASKASLRSTSTVFSTARKLSNSSSFNNFHYGSNNNSNINLANGSSSINSNNSNSGNGGKSFSNFALAFGSGASRILSFTLGRTNNNGVEGTETNKISSEKELRSSKSRQELLQRGRYYSQVSYKHQMSPQSPTIQHKLRRQSDNVTGTNTDTNNVFFNNGAKNTRHLYGSLSEKSPLVRAKARNDNSPRRLKPVVSHQQLSDNFSVAQRSIRHRKSMPLVSDHRENRQQTLLKNRLVEPPLPPLPIVEAKQFLSASSLSETSTIKTTPTTPVNLPSPVTPDAHIFVPPSPCSPTSNPHETTPMLSLVIPSKREQFPATPDSPNGGGFSFCISRTFNKIKTRMIKSRAYSAPEPATKNDISEACVKRGASLEKGKQTRQTFDLLDDPRSTLLLTTQTSLNSALSDMTGVSHSASIQIQLAQKQHQKYFQISPFSQAFQQNAQEEALSTLSEQLSQLPLPQLPQSFLQPQLPLLPQLSLQTPQHSLQESLAAIPFQKIDAPLPPLPHVIEDSKLNTPTNDSHKSSGHRQKTCEIKYSKYQDRYSQQYQEYQKMLKMKENALKKSNKINGDFPVEEQNEQGISQNDFQYYYNQTRVTSQQKPTPSHGVAMGY</sequence>
<evidence type="ECO:0000256" key="1">
    <source>
        <dbReference type="ARBA" id="ARBA00022741"/>
    </source>
</evidence>
<feature type="region of interest" description="Disordered" evidence="3">
    <location>
        <begin position="306"/>
        <end position="332"/>
    </location>
</feature>
<accession>A0A5E8C0X9</accession>
<organism evidence="4 5">
    <name type="scientific">Magnusiomyces paraingens</name>
    <dbReference type="NCBI Taxonomy" id="2606893"/>
    <lineage>
        <taxon>Eukaryota</taxon>
        <taxon>Fungi</taxon>
        <taxon>Dikarya</taxon>
        <taxon>Ascomycota</taxon>
        <taxon>Saccharomycotina</taxon>
        <taxon>Dipodascomycetes</taxon>
        <taxon>Dipodascales</taxon>
        <taxon>Dipodascaceae</taxon>
        <taxon>Magnusiomyces</taxon>
    </lineage>
</organism>
<dbReference type="OrthoDB" id="5976022at2759"/>
<dbReference type="PROSITE" id="PS51420">
    <property type="entry name" value="RHO"/>
    <property type="match status" value="1"/>
</dbReference>
<evidence type="ECO:0000313" key="5">
    <source>
        <dbReference type="Proteomes" id="UP000398389"/>
    </source>
</evidence>
<reference evidence="4 5" key="1">
    <citation type="submission" date="2019-09" db="EMBL/GenBank/DDBJ databases">
        <authorList>
            <person name="Brejova B."/>
        </authorList>
    </citation>
    <scope>NUCLEOTIDE SEQUENCE [LARGE SCALE GENOMIC DNA]</scope>
</reference>
<dbReference type="PROSITE" id="PS51421">
    <property type="entry name" value="RAS"/>
    <property type="match status" value="1"/>
</dbReference>
<dbReference type="InterPro" id="IPR005225">
    <property type="entry name" value="Small_GTP-bd"/>
</dbReference>
<dbReference type="NCBIfam" id="TIGR00231">
    <property type="entry name" value="small_GTP"/>
    <property type="match status" value="1"/>
</dbReference>
<gene>
    <name evidence="4" type="ORF">SAPINGB_P005161</name>
</gene>
<dbReference type="EMBL" id="CABVLU010000004">
    <property type="protein sequence ID" value="VVT56580.1"/>
    <property type="molecule type" value="Genomic_DNA"/>
</dbReference>
<dbReference type="GO" id="GO:0007165">
    <property type="term" value="P:signal transduction"/>
    <property type="evidence" value="ECO:0007669"/>
    <property type="project" value="InterPro"/>
</dbReference>
<dbReference type="GO" id="GO:0003924">
    <property type="term" value="F:GTPase activity"/>
    <property type="evidence" value="ECO:0007669"/>
    <property type="project" value="InterPro"/>
</dbReference>
<keyword evidence="5" id="KW-1185">Reference proteome</keyword>
<dbReference type="AlphaFoldDB" id="A0A5E8C0X9"/>
<dbReference type="RefSeq" id="XP_031855767.1">
    <property type="nucleotide sequence ID" value="XM_031999876.1"/>
</dbReference>
<dbReference type="InterPro" id="IPR001806">
    <property type="entry name" value="Small_GTPase"/>
</dbReference>
<feature type="region of interest" description="Disordered" evidence="3">
    <location>
        <begin position="201"/>
        <end position="224"/>
    </location>
</feature>
<dbReference type="InterPro" id="IPR020849">
    <property type="entry name" value="Small_GTPase_Ras-type"/>
</dbReference>
<dbReference type="SMART" id="SM00176">
    <property type="entry name" value="RAN"/>
    <property type="match status" value="1"/>
</dbReference>
<keyword evidence="1" id="KW-0547">Nucleotide-binding</keyword>
<dbReference type="SMART" id="SM00173">
    <property type="entry name" value="RAS"/>
    <property type="match status" value="1"/>
</dbReference>
<dbReference type="SMART" id="SM00174">
    <property type="entry name" value="RHO"/>
    <property type="match status" value="1"/>
</dbReference>
<evidence type="ECO:0000313" key="4">
    <source>
        <dbReference type="EMBL" id="VVT56580.1"/>
    </source>
</evidence>
<dbReference type="InterPro" id="IPR027417">
    <property type="entry name" value="P-loop_NTPase"/>
</dbReference>
<proteinExistence type="predicted"/>
<dbReference type="Proteomes" id="UP000398389">
    <property type="component" value="Unassembled WGS sequence"/>
</dbReference>
<dbReference type="Pfam" id="PF00071">
    <property type="entry name" value="Ras"/>
    <property type="match status" value="1"/>
</dbReference>
<dbReference type="PROSITE" id="PS51419">
    <property type="entry name" value="RAB"/>
    <property type="match status" value="1"/>
</dbReference>
<dbReference type="SMART" id="SM00175">
    <property type="entry name" value="RAB"/>
    <property type="match status" value="1"/>
</dbReference>
<dbReference type="CDD" id="cd00876">
    <property type="entry name" value="Ras"/>
    <property type="match status" value="1"/>
</dbReference>
<dbReference type="SUPFAM" id="SSF52540">
    <property type="entry name" value="P-loop containing nucleoside triphosphate hydrolases"/>
    <property type="match status" value="1"/>
</dbReference>
<dbReference type="GO" id="GO:0016020">
    <property type="term" value="C:membrane"/>
    <property type="evidence" value="ECO:0007669"/>
    <property type="project" value="InterPro"/>
</dbReference>
<dbReference type="PRINTS" id="PR00449">
    <property type="entry name" value="RASTRNSFRMNG"/>
</dbReference>
<dbReference type="PANTHER" id="PTHR24070">
    <property type="entry name" value="RAS, DI-RAS, AND RHEB FAMILY MEMBERS OF SMALL GTPASE SUPERFAMILY"/>
    <property type="match status" value="1"/>
</dbReference>
<dbReference type="GeneID" id="43583976"/>
<dbReference type="Gene3D" id="3.40.50.300">
    <property type="entry name" value="P-loop containing nucleotide triphosphate hydrolases"/>
    <property type="match status" value="1"/>
</dbReference>
<protein>
    <submittedName>
        <fullName evidence="4">Uncharacterized protein</fullName>
    </submittedName>
</protein>
<feature type="compositionally biased region" description="Low complexity" evidence="3">
    <location>
        <begin position="308"/>
        <end position="319"/>
    </location>
</feature>